<accession>A0A814EHR1</accession>
<dbReference type="AlphaFoldDB" id="A0A814EHR1"/>
<dbReference type="GO" id="GO:0007026">
    <property type="term" value="P:negative regulation of microtubule depolymerization"/>
    <property type="evidence" value="ECO:0007669"/>
    <property type="project" value="TreeGrafter"/>
</dbReference>
<evidence type="ECO:0000313" key="6">
    <source>
        <dbReference type="Proteomes" id="UP000663891"/>
    </source>
</evidence>
<comment type="domain">
    <text evidence="1">The CKK domain binds microtubules.</text>
</comment>
<dbReference type="Pfam" id="PF08683">
    <property type="entry name" value="CAMSAP_CKK"/>
    <property type="match status" value="1"/>
</dbReference>
<dbReference type="GO" id="GO:0036449">
    <property type="term" value="C:microtubule minus-end"/>
    <property type="evidence" value="ECO:0007669"/>
    <property type="project" value="TreeGrafter"/>
</dbReference>
<feature type="region of interest" description="Disordered" evidence="2">
    <location>
        <begin position="197"/>
        <end position="216"/>
    </location>
</feature>
<name>A0A814EHR1_9BILA</name>
<feature type="compositionally biased region" description="Polar residues" evidence="2">
    <location>
        <begin position="200"/>
        <end position="216"/>
    </location>
</feature>
<keyword evidence="1" id="KW-0493">Microtubule</keyword>
<sequence length="745" mass="84543">MTTVINTTNAEVTTPTSYVSRWIAQSHNTYQNKTNELYSPLSSSLCDFRTPSAACRTLPTIFSPIKSSTVKPQTTTWQAQARSRLDASNTALNHMSSFTSSDNNIDLQEKLHHVRALLDAKKQRLCRHLSSSSSVSSSSTIPEQAISSAVVGDQSWPPPPPAATLSVENVCHPHDEPQLPIVYPYHQSLTLPCLMEESPSDSGLSDGTKTTNNEDIADATTKNSAMIDLSKPLSREEMLAIIQVLRELWKKQFGSEILDMHIKPSVSTSNVTEKRRTVNTERISYLSNNNRNQYHSTPTLNKLSAELSDIKDKLKKFSNGRTTIELSKDIPVEKNSNVIEPEEIQFIGDTLVFIPVGDPLTPQEIERMQARKEALIRRQIQRREQQMLKKNQRLTDAIERQNEYRLYEEYTAQRRQENDLRRTTILQAHKEQKRLEADPPSSHDYYFTAARTRNRLKRKASMTSFMSFDDVSYGESTFDLMSNTSGRKSNHTAKTHITRFDLLSPSVLASTSASRSKMNRAASTCNINEHYDSFTSLHSKATGPLRKTTKPTTLFGGSLMNIPMMNNKKCSQQQQSFNLLDEPFDLVGDSPLTGSLSSIALSIQTGSHLARSQTHLSTKTNKQAILNSLKQVVLAGPANERQREVVSREIELCEARHFIVLFRDHRLQFRAIYMYIPETDIIEKLYGVGPNIITEVMVDKWYKYNSGGKRFTNIPIRHFSIQCDAIIIHNDFWQKKLLMHINRFH</sequence>
<evidence type="ECO:0000313" key="4">
    <source>
        <dbReference type="EMBL" id="CAF0971243.1"/>
    </source>
</evidence>
<dbReference type="OrthoDB" id="2125658at2759"/>
<protein>
    <recommendedName>
        <fullName evidence="3">CKK domain-containing protein</fullName>
    </recommendedName>
</protein>
<dbReference type="GO" id="GO:0051011">
    <property type="term" value="F:microtubule minus-end binding"/>
    <property type="evidence" value="ECO:0007669"/>
    <property type="project" value="TreeGrafter"/>
</dbReference>
<dbReference type="Gene3D" id="3.10.20.360">
    <property type="entry name" value="CKK domain"/>
    <property type="match status" value="1"/>
</dbReference>
<dbReference type="PROSITE" id="PS51508">
    <property type="entry name" value="CKK"/>
    <property type="match status" value="1"/>
</dbReference>
<evidence type="ECO:0000259" key="3">
    <source>
        <dbReference type="PROSITE" id="PS51508"/>
    </source>
</evidence>
<gene>
    <name evidence="5" type="ORF">OKA104_LOCUS3881</name>
    <name evidence="4" type="ORF">VCS650_LOCUS13147</name>
</gene>
<dbReference type="GO" id="GO:0031122">
    <property type="term" value="P:cytoplasmic microtubule organization"/>
    <property type="evidence" value="ECO:0007669"/>
    <property type="project" value="TreeGrafter"/>
</dbReference>
<dbReference type="GO" id="GO:0005516">
    <property type="term" value="F:calmodulin binding"/>
    <property type="evidence" value="ECO:0007669"/>
    <property type="project" value="InterPro"/>
</dbReference>
<dbReference type="InterPro" id="IPR014797">
    <property type="entry name" value="CKK_CAMSAP"/>
</dbReference>
<organism evidence="4 6">
    <name type="scientific">Adineta steineri</name>
    <dbReference type="NCBI Taxonomy" id="433720"/>
    <lineage>
        <taxon>Eukaryota</taxon>
        <taxon>Metazoa</taxon>
        <taxon>Spiralia</taxon>
        <taxon>Gnathifera</taxon>
        <taxon>Rotifera</taxon>
        <taxon>Eurotatoria</taxon>
        <taxon>Bdelloidea</taxon>
        <taxon>Adinetida</taxon>
        <taxon>Adinetidae</taxon>
        <taxon>Adineta</taxon>
    </lineage>
</organism>
<dbReference type="Proteomes" id="UP000663881">
    <property type="component" value="Unassembled WGS sequence"/>
</dbReference>
<dbReference type="SMART" id="SM01051">
    <property type="entry name" value="CAMSAP_CKK"/>
    <property type="match status" value="1"/>
</dbReference>
<dbReference type="InterPro" id="IPR032940">
    <property type="entry name" value="CAMSAP"/>
</dbReference>
<evidence type="ECO:0000256" key="1">
    <source>
        <dbReference type="PROSITE-ProRule" id="PRU00841"/>
    </source>
</evidence>
<dbReference type="InterPro" id="IPR038209">
    <property type="entry name" value="CKK_dom_sf"/>
</dbReference>
<dbReference type="PANTHER" id="PTHR21595:SF0">
    <property type="entry name" value="PATRONIN"/>
    <property type="match status" value="1"/>
</dbReference>
<dbReference type="EMBL" id="CAJOAY010000120">
    <property type="protein sequence ID" value="CAF3546746.1"/>
    <property type="molecule type" value="Genomic_DNA"/>
</dbReference>
<dbReference type="SUPFAM" id="SSF50346">
    <property type="entry name" value="PRC-barrel domain"/>
    <property type="match status" value="1"/>
</dbReference>
<dbReference type="InterPro" id="IPR011033">
    <property type="entry name" value="PRC_barrel-like_sf"/>
</dbReference>
<dbReference type="EMBL" id="CAJNON010000104">
    <property type="protein sequence ID" value="CAF0971243.1"/>
    <property type="molecule type" value="Genomic_DNA"/>
</dbReference>
<feature type="domain" description="CKK" evidence="3">
    <location>
        <begin position="609"/>
        <end position="743"/>
    </location>
</feature>
<comment type="caution">
    <text evidence="4">The sequence shown here is derived from an EMBL/GenBank/DDBJ whole genome shotgun (WGS) entry which is preliminary data.</text>
</comment>
<reference evidence="4" key="1">
    <citation type="submission" date="2021-02" db="EMBL/GenBank/DDBJ databases">
        <authorList>
            <person name="Nowell W R."/>
        </authorList>
    </citation>
    <scope>NUCLEOTIDE SEQUENCE</scope>
</reference>
<evidence type="ECO:0000313" key="5">
    <source>
        <dbReference type="EMBL" id="CAF3546746.1"/>
    </source>
</evidence>
<proteinExistence type="inferred from homology"/>
<evidence type="ECO:0000256" key="2">
    <source>
        <dbReference type="SAM" id="MobiDB-lite"/>
    </source>
</evidence>
<comment type="similarity">
    <text evidence="1">Belongs to the CAMSAP1 family.</text>
</comment>
<dbReference type="PANTHER" id="PTHR21595">
    <property type="entry name" value="PATRONIN"/>
    <property type="match status" value="1"/>
</dbReference>
<dbReference type="Proteomes" id="UP000663891">
    <property type="component" value="Unassembled WGS sequence"/>
</dbReference>